<protein>
    <submittedName>
        <fullName evidence="2">Uncharacterized protein</fullName>
    </submittedName>
</protein>
<feature type="region of interest" description="Disordered" evidence="1">
    <location>
        <begin position="146"/>
        <end position="185"/>
    </location>
</feature>
<dbReference type="OrthoDB" id="4998960at2759"/>
<proteinExistence type="predicted"/>
<dbReference type="VEuPathDB" id="FungiDB:TRIVIDRAFT_227322"/>
<gene>
    <name evidence="2" type="ORF">TRIVIDRAFT_227322</name>
</gene>
<feature type="compositionally biased region" description="Basic and acidic residues" evidence="1">
    <location>
        <begin position="161"/>
        <end position="185"/>
    </location>
</feature>
<dbReference type="HOGENOM" id="CLU_050557_0_0_1"/>
<dbReference type="RefSeq" id="XP_013950665.1">
    <property type="nucleotide sequence ID" value="XM_014095190.1"/>
</dbReference>
<organism evidence="2 3">
    <name type="scientific">Hypocrea virens (strain Gv29-8 / FGSC 10586)</name>
    <name type="common">Gliocladium virens</name>
    <name type="synonym">Trichoderma virens</name>
    <dbReference type="NCBI Taxonomy" id="413071"/>
    <lineage>
        <taxon>Eukaryota</taxon>
        <taxon>Fungi</taxon>
        <taxon>Dikarya</taxon>
        <taxon>Ascomycota</taxon>
        <taxon>Pezizomycotina</taxon>
        <taxon>Sordariomycetes</taxon>
        <taxon>Hypocreomycetidae</taxon>
        <taxon>Hypocreales</taxon>
        <taxon>Hypocreaceae</taxon>
        <taxon>Trichoderma</taxon>
    </lineage>
</organism>
<evidence type="ECO:0000256" key="1">
    <source>
        <dbReference type="SAM" id="MobiDB-lite"/>
    </source>
</evidence>
<keyword evidence="3" id="KW-1185">Reference proteome</keyword>
<reference evidence="2 3" key="1">
    <citation type="journal article" date="2011" name="Genome Biol.">
        <title>Comparative genome sequence analysis underscores mycoparasitism as the ancestral life style of Trichoderma.</title>
        <authorList>
            <person name="Kubicek C.P."/>
            <person name="Herrera-Estrella A."/>
            <person name="Seidl-Seiboth V."/>
            <person name="Martinez D.A."/>
            <person name="Druzhinina I.S."/>
            <person name="Thon M."/>
            <person name="Zeilinger S."/>
            <person name="Casas-Flores S."/>
            <person name="Horwitz B.A."/>
            <person name="Mukherjee P.K."/>
            <person name="Mukherjee M."/>
            <person name="Kredics L."/>
            <person name="Alcaraz L.D."/>
            <person name="Aerts A."/>
            <person name="Antal Z."/>
            <person name="Atanasova L."/>
            <person name="Cervantes-Badillo M.G."/>
            <person name="Challacombe J."/>
            <person name="Chertkov O."/>
            <person name="McCluskey K."/>
            <person name="Coulpier F."/>
            <person name="Deshpande N."/>
            <person name="von Doehren H."/>
            <person name="Ebbole D.J."/>
            <person name="Esquivel-Naranjo E.U."/>
            <person name="Fekete E."/>
            <person name="Flipphi M."/>
            <person name="Glaser F."/>
            <person name="Gomez-Rodriguez E.Y."/>
            <person name="Gruber S."/>
            <person name="Han C."/>
            <person name="Henrissat B."/>
            <person name="Hermosa R."/>
            <person name="Hernandez-Onate M."/>
            <person name="Karaffa L."/>
            <person name="Kosti I."/>
            <person name="Le Crom S."/>
            <person name="Lindquist E."/>
            <person name="Lucas S."/>
            <person name="Luebeck M."/>
            <person name="Luebeck P.S."/>
            <person name="Margeot A."/>
            <person name="Metz B."/>
            <person name="Misra M."/>
            <person name="Nevalainen H."/>
            <person name="Omann M."/>
            <person name="Packer N."/>
            <person name="Perrone G."/>
            <person name="Uresti-Rivera E.E."/>
            <person name="Salamov A."/>
            <person name="Schmoll M."/>
            <person name="Seiboth B."/>
            <person name="Shapiro H."/>
            <person name="Sukno S."/>
            <person name="Tamayo-Ramos J.A."/>
            <person name="Tisch D."/>
            <person name="Wiest A."/>
            <person name="Wilkinson H.H."/>
            <person name="Zhang M."/>
            <person name="Coutinho P.M."/>
            <person name="Kenerley C.M."/>
            <person name="Monte E."/>
            <person name="Baker S.E."/>
            <person name="Grigoriev I.V."/>
        </authorList>
    </citation>
    <scope>NUCLEOTIDE SEQUENCE [LARGE SCALE GENOMIC DNA]</scope>
    <source>
        <strain evidence="3">Gv29-8 / FGSC 10586</strain>
    </source>
</reference>
<dbReference type="GeneID" id="25792076"/>
<accession>G9N935</accession>
<evidence type="ECO:0000313" key="3">
    <source>
        <dbReference type="Proteomes" id="UP000007115"/>
    </source>
</evidence>
<sequence length="356" mass="40252">MDDVYVHQITDDDVRQAPILANDQAPRVNIVSGKQNIFFFKLPFDQGSYATVEFYITPFRHADIEHTLFKVKAIYTPSDNNIRLDQVIEAAQLIYDTYINVIRLELDGDILKCIPREAVGTFPSTPSTPSLSDACNKITTRVSTRSIPLDGSDSEVGSEGMGRDVSEPGHARITRKQDRGRNKPEPIAKGLVKRIQKGQMNRVKSGQEVNDDHAAFKFLVPHDGNNYDLNQIMNALLEMETRYRKDKDNGKWWTPWFFRCCLQMVIEEVLPWNKHPHRKHKPFQGAKAANLIVDKLLKSDESGSKLSKPSELTSKGIERVSDLVAKDLHGQIPTLTPSSLIPFPGLWLSMLFPTVQ</sequence>
<name>G9N935_HYPVG</name>
<evidence type="ECO:0000313" key="2">
    <source>
        <dbReference type="EMBL" id="EHK16457.1"/>
    </source>
</evidence>
<dbReference type="EMBL" id="ABDF02000090">
    <property type="protein sequence ID" value="EHK16457.1"/>
    <property type="molecule type" value="Genomic_DNA"/>
</dbReference>
<comment type="caution">
    <text evidence="2">The sequence shown here is derived from an EMBL/GenBank/DDBJ whole genome shotgun (WGS) entry which is preliminary data.</text>
</comment>
<dbReference type="InParanoid" id="G9N935"/>
<dbReference type="Proteomes" id="UP000007115">
    <property type="component" value="Unassembled WGS sequence"/>
</dbReference>
<dbReference type="AlphaFoldDB" id="G9N935"/>